<sequence>MARPPYQFSVSIRYNPEGRWVHDWEQQRFTHTGSITFLLDRNGPGPRAYPIPIRVPMRLTFPFPPDVQFVRPPTPPPVPVLSPPVLPPGFLRPLRPSIPYLPPVERTSLVDTLLARPISISSTSSLSSSSSSDSPDSSHCSNTSTAIGRKRTASQAGLFPNFTSSE</sequence>
<feature type="region of interest" description="Disordered" evidence="1">
    <location>
        <begin position="122"/>
        <end position="166"/>
    </location>
</feature>
<evidence type="ECO:0000313" key="2">
    <source>
        <dbReference type="Proteomes" id="UP000694853"/>
    </source>
</evidence>
<protein>
    <submittedName>
        <fullName evidence="3">Uncharacterized protein LOC113850950</fullName>
    </submittedName>
</protein>
<dbReference type="AlphaFoldDB" id="A0A8B8K2L1"/>
<dbReference type="KEGG" id="aprc:113850950"/>
<evidence type="ECO:0000313" key="3">
    <source>
        <dbReference type="RefSeq" id="XP_027337258.1"/>
    </source>
</evidence>
<feature type="compositionally biased region" description="Low complexity" evidence="1">
    <location>
        <begin position="122"/>
        <end position="145"/>
    </location>
</feature>
<accession>A0A8B8K2L1</accession>
<reference evidence="3" key="2">
    <citation type="submission" date="2025-08" db="UniProtKB">
        <authorList>
            <consortium name="RefSeq"/>
        </authorList>
    </citation>
    <scope>IDENTIFICATION</scope>
    <source>
        <tissue evidence="3">Young leaves</tissue>
    </source>
</reference>
<dbReference type="GeneID" id="113850950"/>
<name>A0A8B8K2L1_ABRPR</name>
<dbReference type="Proteomes" id="UP000694853">
    <property type="component" value="Unplaced"/>
</dbReference>
<evidence type="ECO:0000256" key="1">
    <source>
        <dbReference type="SAM" id="MobiDB-lite"/>
    </source>
</evidence>
<reference evidence="2" key="1">
    <citation type="journal article" date="2019" name="Toxins">
        <title>Detection of Abrin-Like and Prepropulchellin-Like Toxin Genes and Transcripts Using Whole Genome Sequencing and Full-Length Transcript Sequencing of Abrus precatorius.</title>
        <authorList>
            <person name="Hovde B.T."/>
            <person name="Daligault H.E."/>
            <person name="Hanschen E.R."/>
            <person name="Kunde Y.A."/>
            <person name="Johnson M.B."/>
            <person name="Starkenburg S.R."/>
            <person name="Johnson S.L."/>
        </authorList>
    </citation>
    <scope>NUCLEOTIDE SEQUENCE [LARGE SCALE GENOMIC DNA]</scope>
</reference>
<proteinExistence type="predicted"/>
<organism evidence="2 3">
    <name type="scientific">Abrus precatorius</name>
    <name type="common">Indian licorice</name>
    <name type="synonym">Glycine abrus</name>
    <dbReference type="NCBI Taxonomy" id="3816"/>
    <lineage>
        <taxon>Eukaryota</taxon>
        <taxon>Viridiplantae</taxon>
        <taxon>Streptophyta</taxon>
        <taxon>Embryophyta</taxon>
        <taxon>Tracheophyta</taxon>
        <taxon>Spermatophyta</taxon>
        <taxon>Magnoliopsida</taxon>
        <taxon>eudicotyledons</taxon>
        <taxon>Gunneridae</taxon>
        <taxon>Pentapetalae</taxon>
        <taxon>rosids</taxon>
        <taxon>fabids</taxon>
        <taxon>Fabales</taxon>
        <taxon>Fabaceae</taxon>
        <taxon>Papilionoideae</taxon>
        <taxon>50 kb inversion clade</taxon>
        <taxon>NPAAA clade</taxon>
        <taxon>indigoferoid/millettioid clade</taxon>
        <taxon>Abreae</taxon>
        <taxon>Abrus</taxon>
    </lineage>
</organism>
<keyword evidence="2" id="KW-1185">Reference proteome</keyword>
<dbReference type="RefSeq" id="XP_027337258.1">
    <property type="nucleotide sequence ID" value="XM_027481457.1"/>
</dbReference>
<gene>
    <name evidence="3" type="primary">LOC113850950</name>
</gene>